<organism evidence="2 3">
    <name type="scientific">Brevibacillus fluminis</name>
    <dbReference type="NCBI Taxonomy" id="511487"/>
    <lineage>
        <taxon>Bacteria</taxon>
        <taxon>Bacillati</taxon>
        <taxon>Bacillota</taxon>
        <taxon>Bacilli</taxon>
        <taxon>Bacillales</taxon>
        <taxon>Paenibacillaceae</taxon>
        <taxon>Brevibacillus</taxon>
    </lineage>
</organism>
<evidence type="ECO:0000256" key="1">
    <source>
        <dbReference type="SAM" id="Phobius"/>
    </source>
</evidence>
<proteinExistence type="predicted"/>
<keyword evidence="3" id="KW-1185">Reference proteome</keyword>
<dbReference type="OrthoDB" id="2619901at2"/>
<dbReference type="AlphaFoldDB" id="A0A3M8DP32"/>
<keyword evidence="1" id="KW-0472">Membrane</keyword>
<evidence type="ECO:0000313" key="2">
    <source>
        <dbReference type="EMBL" id="RNB89794.1"/>
    </source>
</evidence>
<keyword evidence="1" id="KW-0812">Transmembrane</keyword>
<name>A0A3M8DP32_9BACL</name>
<keyword evidence="1" id="KW-1133">Transmembrane helix</keyword>
<feature type="transmembrane region" description="Helical" evidence="1">
    <location>
        <begin position="75"/>
        <end position="96"/>
    </location>
</feature>
<gene>
    <name evidence="2" type="ORF">EDM56_11555</name>
</gene>
<accession>A0A3M8DP32</accession>
<protein>
    <submittedName>
        <fullName evidence="2">DUF2834 domain-containing protein</fullName>
    </submittedName>
</protein>
<feature type="transmembrane region" description="Helical" evidence="1">
    <location>
        <begin position="44"/>
        <end position="63"/>
    </location>
</feature>
<dbReference type="EMBL" id="RHHQ01000008">
    <property type="protein sequence ID" value="RNB89794.1"/>
    <property type="molecule type" value="Genomic_DNA"/>
</dbReference>
<dbReference type="Proteomes" id="UP000271031">
    <property type="component" value="Unassembled WGS sequence"/>
</dbReference>
<sequence>MKSLYLLLAAAGAVLPYRHFIPFLRSNGLDFKEFAAELFANNISSFFATDFLICCLVFFVFLVRESRKLQMQHWWLYIVATLTIGLSFALPLFLFFRQKACERAKTSSLF</sequence>
<dbReference type="Pfam" id="PF11196">
    <property type="entry name" value="DUF2834"/>
    <property type="match status" value="1"/>
</dbReference>
<reference evidence="2 3" key="1">
    <citation type="submission" date="2018-10" db="EMBL/GenBank/DDBJ databases">
        <title>Phylogenomics of Brevibacillus.</title>
        <authorList>
            <person name="Dunlap C."/>
        </authorList>
    </citation>
    <scope>NUCLEOTIDE SEQUENCE [LARGE SCALE GENOMIC DNA]</scope>
    <source>
        <strain evidence="2 3">JCM 15716</strain>
    </source>
</reference>
<evidence type="ECO:0000313" key="3">
    <source>
        <dbReference type="Proteomes" id="UP000271031"/>
    </source>
</evidence>
<dbReference type="InterPro" id="IPR021362">
    <property type="entry name" value="DUF2834"/>
</dbReference>
<comment type="caution">
    <text evidence="2">The sequence shown here is derived from an EMBL/GenBank/DDBJ whole genome shotgun (WGS) entry which is preliminary data.</text>
</comment>
<dbReference type="RefSeq" id="WP_122918048.1">
    <property type="nucleotide sequence ID" value="NZ_RHHQ01000008.1"/>
</dbReference>